<accession>A0A0K2TZ28</accession>
<organism evidence="1">
    <name type="scientific">Lepeophtheirus salmonis</name>
    <name type="common">Salmon louse</name>
    <name type="synonym">Caligus salmonis</name>
    <dbReference type="NCBI Taxonomy" id="72036"/>
    <lineage>
        <taxon>Eukaryota</taxon>
        <taxon>Metazoa</taxon>
        <taxon>Ecdysozoa</taxon>
        <taxon>Arthropoda</taxon>
        <taxon>Crustacea</taxon>
        <taxon>Multicrustacea</taxon>
        <taxon>Hexanauplia</taxon>
        <taxon>Copepoda</taxon>
        <taxon>Siphonostomatoida</taxon>
        <taxon>Caligidae</taxon>
        <taxon>Lepeophtheirus</taxon>
    </lineage>
</organism>
<name>A0A0K2TZ28_LEPSM</name>
<protein>
    <submittedName>
        <fullName evidence="1">Uncharacterized protein</fullName>
    </submittedName>
</protein>
<reference evidence="1" key="1">
    <citation type="submission" date="2014-05" db="EMBL/GenBank/DDBJ databases">
        <authorList>
            <person name="Chronopoulou M."/>
        </authorList>
    </citation>
    <scope>NUCLEOTIDE SEQUENCE</scope>
    <source>
        <tissue evidence="1">Whole organism</tissue>
    </source>
</reference>
<sequence length="44" mass="5255">MCKSYRSYLTDLFLKKSSFFNRNFGSCPVLDVHIFYPKDNHTSF</sequence>
<evidence type="ECO:0000313" key="1">
    <source>
        <dbReference type="EMBL" id="CDW30927.1"/>
    </source>
</evidence>
<dbReference type="AlphaFoldDB" id="A0A0K2TZ28"/>
<proteinExistence type="predicted"/>
<dbReference type="EMBL" id="HACA01013566">
    <property type="protein sequence ID" value="CDW30927.1"/>
    <property type="molecule type" value="Transcribed_RNA"/>
</dbReference>